<accession>A0AAD4VI61</accession>
<evidence type="ECO:0000313" key="2">
    <source>
        <dbReference type="EMBL" id="KAI5324769.1"/>
    </source>
</evidence>
<sequence length="93" mass="10434">MMWGRTHHEVKSKEGQPQEERSHATQRKASNNTGARSRARALPQTKVVSEVPEDCEQEPEVSHRATPVPTVQSDVLMTKSFAEFLQAREHGVA</sequence>
<proteinExistence type="predicted"/>
<gene>
    <name evidence="2" type="ORF">L3X38_033842</name>
</gene>
<dbReference type="AlphaFoldDB" id="A0AAD4VI61"/>
<protein>
    <submittedName>
        <fullName evidence="2">Uncharacterized protein</fullName>
    </submittedName>
</protein>
<name>A0AAD4VI61_PRUDU</name>
<organism evidence="2 3">
    <name type="scientific">Prunus dulcis</name>
    <name type="common">Almond</name>
    <name type="synonym">Amygdalus dulcis</name>
    <dbReference type="NCBI Taxonomy" id="3755"/>
    <lineage>
        <taxon>Eukaryota</taxon>
        <taxon>Viridiplantae</taxon>
        <taxon>Streptophyta</taxon>
        <taxon>Embryophyta</taxon>
        <taxon>Tracheophyta</taxon>
        <taxon>Spermatophyta</taxon>
        <taxon>Magnoliopsida</taxon>
        <taxon>eudicotyledons</taxon>
        <taxon>Gunneridae</taxon>
        <taxon>Pentapetalae</taxon>
        <taxon>rosids</taxon>
        <taxon>fabids</taxon>
        <taxon>Rosales</taxon>
        <taxon>Rosaceae</taxon>
        <taxon>Amygdaloideae</taxon>
        <taxon>Amygdaleae</taxon>
        <taxon>Prunus</taxon>
    </lineage>
</organism>
<dbReference type="Proteomes" id="UP001054821">
    <property type="component" value="Chromosome 6"/>
</dbReference>
<evidence type="ECO:0000256" key="1">
    <source>
        <dbReference type="SAM" id="MobiDB-lite"/>
    </source>
</evidence>
<keyword evidence="3" id="KW-1185">Reference proteome</keyword>
<feature type="compositionally biased region" description="Basic and acidic residues" evidence="1">
    <location>
        <begin position="1"/>
        <end position="23"/>
    </location>
</feature>
<reference evidence="2 3" key="1">
    <citation type="journal article" date="2022" name="G3 (Bethesda)">
        <title>Whole-genome sequence and methylome profiling of the almond [Prunus dulcis (Mill.) D.A. Webb] cultivar 'Nonpareil'.</title>
        <authorList>
            <person name="D'Amico-Willman K.M."/>
            <person name="Ouma W.Z."/>
            <person name="Meulia T."/>
            <person name="Sideli G.M."/>
            <person name="Gradziel T.M."/>
            <person name="Fresnedo-Ramirez J."/>
        </authorList>
    </citation>
    <scope>NUCLEOTIDE SEQUENCE [LARGE SCALE GENOMIC DNA]</scope>
    <source>
        <strain evidence="2">Clone GOH B32 T37-40</strain>
    </source>
</reference>
<feature type="region of interest" description="Disordered" evidence="1">
    <location>
        <begin position="1"/>
        <end position="69"/>
    </location>
</feature>
<evidence type="ECO:0000313" key="3">
    <source>
        <dbReference type="Proteomes" id="UP001054821"/>
    </source>
</evidence>
<dbReference type="EMBL" id="JAJFAZ020000006">
    <property type="protein sequence ID" value="KAI5324769.1"/>
    <property type="molecule type" value="Genomic_DNA"/>
</dbReference>
<comment type="caution">
    <text evidence="2">The sequence shown here is derived from an EMBL/GenBank/DDBJ whole genome shotgun (WGS) entry which is preliminary data.</text>
</comment>